<evidence type="ECO:0000313" key="2">
    <source>
        <dbReference type="EMBL" id="SEC84256.1"/>
    </source>
</evidence>
<proteinExistence type="predicted"/>
<evidence type="ECO:0000256" key="1">
    <source>
        <dbReference type="SAM" id="SignalP"/>
    </source>
</evidence>
<keyword evidence="3" id="KW-1185">Reference proteome</keyword>
<protein>
    <recommendedName>
        <fullName evidence="4">DUF4136 domain-containing protein</fullName>
    </recommendedName>
</protein>
<dbReference type="Proteomes" id="UP000198982">
    <property type="component" value="Unassembled WGS sequence"/>
</dbReference>
<feature type="signal peptide" evidence="1">
    <location>
        <begin position="1"/>
        <end position="23"/>
    </location>
</feature>
<accession>A0A1H4VT59</accession>
<reference evidence="3" key="1">
    <citation type="submission" date="2016-10" db="EMBL/GenBank/DDBJ databases">
        <authorList>
            <person name="Varghese N."/>
            <person name="Submissions S."/>
        </authorList>
    </citation>
    <scope>NUCLEOTIDE SEQUENCE [LARGE SCALE GENOMIC DNA]</scope>
    <source>
        <strain evidence="3">DSM 9751</strain>
    </source>
</reference>
<feature type="chain" id="PRO_5011524852" description="DUF4136 domain-containing protein" evidence="1">
    <location>
        <begin position="24"/>
        <end position="193"/>
    </location>
</feature>
<evidence type="ECO:0008006" key="4">
    <source>
        <dbReference type="Google" id="ProtNLM"/>
    </source>
</evidence>
<gene>
    <name evidence="2" type="ORF">SAMN05216178_5087</name>
</gene>
<dbReference type="RefSeq" id="WP_092318735.1">
    <property type="nucleotide sequence ID" value="NZ_FNTJ01000002.1"/>
</dbReference>
<dbReference type="AlphaFoldDB" id="A0A1H4VT59"/>
<name>A0A1H4VT59_9PSED</name>
<organism evidence="2 3">
    <name type="scientific">Pseudomonas saponiphila</name>
    <dbReference type="NCBI Taxonomy" id="556534"/>
    <lineage>
        <taxon>Bacteria</taxon>
        <taxon>Pseudomonadati</taxon>
        <taxon>Pseudomonadota</taxon>
        <taxon>Gammaproteobacteria</taxon>
        <taxon>Pseudomonadales</taxon>
        <taxon>Pseudomonadaceae</taxon>
        <taxon>Pseudomonas</taxon>
    </lineage>
</organism>
<keyword evidence="1" id="KW-0732">Signal</keyword>
<dbReference type="EMBL" id="FNTJ01000002">
    <property type="protein sequence ID" value="SEC84256.1"/>
    <property type="molecule type" value="Genomic_DNA"/>
</dbReference>
<sequence>MQFRSWTGLALAALLAATGQVQASEPSSVYLRCSMTPEQYAKAMAAPPRPAISYSDWQKWFDSKDMYGSARVDAEWLQDSGAKSLQEVAQMWTGAGGTSRYDPQTGRWQFALLEFTDNYGEMIQLLAPLRSVAPYCQPDSDSFLLIYSYIWGDGDNAYLTLDKQRSRFADKPTKAQRAEADAALKVLMDASSQ</sequence>
<evidence type="ECO:0000313" key="3">
    <source>
        <dbReference type="Proteomes" id="UP000198982"/>
    </source>
</evidence>